<evidence type="ECO:0000256" key="4">
    <source>
        <dbReference type="ARBA" id="ARBA00022714"/>
    </source>
</evidence>
<dbReference type="InterPro" id="IPR017938">
    <property type="entry name" value="Riboflavin_synthase-like_b-brl"/>
</dbReference>
<comment type="similarity">
    <text evidence="1">Belongs to the PyrK family.</text>
</comment>
<dbReference type="InterPro" id="IPR019480">
    <property type="entry name" value="Dihydroorotate_DH_Fe-S-bd"/>
</dbReference>
<evidence type="ECO:0000256" key="7">
    <source>
        <dbReference type="ARBA" id="ARBA00022982"/>
    </source>
</evidence>
<dbReference type="PANTHER" id="PTHR43513">
    <property type="entry name" value="DIHYDROOROTATE DEHYDROGENASE B (NAD(+)), ELECTRON TRANSFER SUBUNIT"/>
    <property type="match status" value="1"/>
</dbReference>
<evidence type="ECO:0000256" key="3">
    <source>
        <dbReference type="ARBA" id="ARBA00022630"/>
    </source>
</evidence>
<accession>H1XQB5</accession>
<dbReference type="Pfam" id="PF00175">
    <property type="entry name" value="NAD_binding_1"/>
    <property type="match status" value="1"/>
</dbReference>
<dbReference type="RefSeq" id="WP_006926910.1">
    <property type="nucleotide sequence ID" value="NZ_CM001402.1"/>
</dbReference>
<dbReference type="Pfam" id="PF00970">
    <property type="entry name" value="FAD_binding_6"/>
    <property type="match status" value="1"/>
</dbReference>
<dbReference type="AlphaFoldDB" id="H1XQB5"/>
<dbReference type="InterPro" id="IPR039261">
    <property type="entry name" value="FNR_nucleotide-bd"/>
</dbReference>
<dbReference type="GO" id="GO:0016491">
    <property type="term" value="F:oxidoreductase activity"/>
    <property type="evidence" value="ECO:0007669"/>
    <property type="project" value="InterPro"/>
</dbReference>
<evidence type="ECO:0000256" key="1">
    <source>
        <dbReference type="ARBA" id="ARBA00006422"/>
    </source>
</evidence>
<evidence type="ECO:0000256" key="11">
    <source>
        <dbReference type="PIRSR" id="PIRSR006816-2"/>
    </source>
</evidence>
<dbReference type="GO" id="GO:0051537">
    <property type="term" value="F:2 iron, 2 sulfur cluster binding"/>
    <property type="evidence" value="ECO:0007669"/>
    <property type="project" value="UniProtKB-KW"/>
</dbReference>
<comment type="cofactor">
    <cofactor evidence="10">
        <name>[2Fe-2S] cluster</name>
        <dbReference type="ChEBI" id="CHEBI:190135"/>
    </cofactor>
</comment>
<feature type="binding site" evidence="11">
    <location>
        <position position="213"/>
    </location>
    <ligand>
        <name>[2Fe-2S] cluster</name>
        <dbReference type="ChEBI" id="CHEBI:190135"/>
    </ligand>
</feature>
<comment type="cofactor">
    <cofactor evidence="11">
        <name>[2Fe-2S] cluster</name>
        <dbReference type="ChEBI" id="CHEBI:190135"/>
    </cofactor>
    <text evidence="11">Binds 1 [2Fe-2S] cluster per subunit.</text>
</comment>
<dbReference type="InterPro" id="IPR050353">
    <property type="entry name" value="PyrK_electron_transfer"/>
</dbReference>
<evidence type="ECO:0000256" key="2">
    <source>
        <dbReference type="ARBA" id="ARBA00022448"/>
    </source>
</evidence>
<evidence type="ECO:0000313" key="14">
    <source>
        <dbReference type="Proteomes" id="UP000004671"/>
    </source>
</evidence>
<keyword evidence="5 11" id="KW-0479">Metal-binding</keyword>
<protein>
    <submittedName>
        <fullName evidence="13">Oxidoreductase FAD/NAD(P)-binding domain protein</fullName>
    </submittedName>
</protein>
<dbReference type="STRING" id="880073.Cabys_3160"/>
<dbReference type="PROSITE" id="PS51384">
    <property type="entry name" value="FAD_FR"/>
    <property type="match status" value="1"/>
</dbReference>
<dbReference type="InterPro" id="IPR008333">
    <property type="entry name" value="Cbr1-like_FAD-bd_dom"/>
</dbReference>
<evidence type="ECO:0000256" key="5">
    <source>
        <dbReference type="ARBA" id="ARBA00022723"/>
    </source>
</evidence>
<keyword evidence="9 11" id="KW-0411">Iron-sulfur</keyword>
<dbReference type="Gene3D" id="3.40.50.80">
    <property type="entry name" value="Nucleotide-binding domain of ferredoxin-NADP reductase (FNR) module"/>
    <property type="match status" value="1"/>
</dbReference>
<dbReference type="GO" id="GO:0006221">
    <property type="term" value="P:pyrimidine nucleotide biosynthetic process"/>
    <property type="evidence" value="ECO:0007669"/>
    <property type="project" value="InterPro"/>
</dbReference>
<feature type="domain" description="FAD-binding FR-type" evidence="12">
    <location>
        <begin position="3"/>
        <end position="94"/>
    </location>
</feature>
<feature type="binding site" evidence="11">
    <location>
        <position position="221"/>
    </location>
    <ligand>
        <name>[2Fe-2S] cluster</name>
        <dbReference type="ChEBI" id="CHEBI:190135"/>
    </ligand>
</feature>
<keyword evidence="2" id="KW-0813">Transport</keyword>
<keyword evidence="14" id="KW-1185">Reference proteome</keyword>
<dbReference type="Pfam" id="PF10418">
    <property type="entry name" value="DHODB_Fe-S_bind"/>
    <property type="match status" value="1"/>
</dbReference>
<dbReference type="Gene3D" id="2.10.240.10">
    <property type="entry name" value="Dihydroorotate dehydrogenase, electron transfer subunit"/>
    <property type="match status" value="1"/>
</dbReference>
<dbReference type="InterPro" id="IPR001433">
    <property type="entry name" value="OxRdtase_FAD/NAD-bd"/>
</dbReference>
<dbReference type="PaxDb" id="880073-Calab_0356"/>
<dbReference type="InterPro" id="IPR037117">
    <property type="entry name" value="Dihydroorotate_DH_ele_sf"/>
</dbReference>
<evidence type="ECO:0000256" key="10">
    <source>
        <dbReference type="ARBA" id="ARBA00034078"/>
    </source>
</evidence>
<name>H1XQB5_CALAY</name>
<keyword evidence="4 11" id="KW-0001">2Fe-2S</keyword>
<keyword evidence="8 11" id="KW-0408">Iron</keyword>
<keyword evidence="3" id="KW-0285">Flavoprotein</keyword>
<dbReference type="InterPro" id="IPR012165">
    <property type="entry name" value="Cyt_c3_hydrogenase_gsu"/>
</dbReference>
<dbReference type="InParanoid" id="H1XQB5"/>
<evidence type="ECO:0000256" key="9">
    <source>
        <dbReference type="ARBA" id="ARBA00023014"/>
    </source>
</evidence>
<dbReference type="GO" id="GO:0046872">
    <property type="term" value="F:metal ion binding"/>
    <property type="evidence" value="ECO:0007669"/>
    <property type="project" value="UniProtKB-KW"/>
</dbReference>
<evidence type="ECO:0000313" key="13">
    <source>
        <dbReference type="EMBL" id="EHO40002.1"/>
    </source>
</evidence>
<dbReference type="SUPFAM" id="SSF63380">
    <property type="entry name" value="Riboflavin synthase domain-like"/>
    <property type="match status" value="1"/>
</dbReference>
<keyword evidence="7" id="KW-0249">Electron transport</keyword>
<keyword evidence="6" id="KW-0274">FAD</keyword>
<gene>
    <name evidence="13" type="ORF">Calab_0356</name>
</gene>
<dbReference type="OrthoDB" id="9789468at2"/>
<dbReference type="GO" id="GO:0050660">
    <property type="term" value="F:flavin adenine dinucleotide binding"/>
    <property type="evidence" value="ECO:0007669"/>
    <property type="project" value="InterPro"/>
</dbReference>
<proteinExistence type="inferred from homology"/>
<dbReference type="Proteomes" id="UP000004671">
    <property type="component" value="Chromosome"/>
</dbReference>
<evidence type="ECO:0000256" key="6">
    <source>
        <dbReference type="ARBA" id="ARBA00022827"/>
    </source>
</evidence>
<dbReference type="PANTHER" id="PTHR43513:SF3">
    <property type="entry name" value="DIHYDROOROTATE DEHYDROGENASE B (NAD(+)), ELECTRON TRANSFER SUBUNIT-RELATED"/>
    <property type="match status" value="1"/>
</dbReference>
<dbReference type="HOGENOM" id="CLU_003827_1_1_0"/>
<evidence type="ECO:0000259" key="12">
    <source>
        <dbReference type="PROSITE" id="PS51384"/>
    </source>
</evidence>
<evidence type="ECO:0000256" key="8">
    <source>
        <dbReference type="ARBA" id="ARBA00023004"/>
    </source>
</evidence>
<dbReference type="eggNOG" id="COG0543">
    <property type="taxonomic scope" value="Bacteria"/>
</dbReference>
<dbReference type="InterPro" id="IPR017927">
    <property type="entry name" value="FAD-bd_FR_type"/>
</dbReference>
<reference evidence="13 14" key="1">
    <citation type="submission" date="2011-09" db="EMBL/GenBank/DDBJ databases">
        <title>The permanent draft genome of Caldithrix abyssi DSM 13497.</title>
        <authorList>
            <consortium name="US DOE Joint Genome Institute (JGI-PGF)"/>
            <person name="Lucas S."/>
            <person name="Han J."/>
            <person name="Lapidus A."/>
            <person name="Bruce D."/>
            <person name="Goodwin L."/>
            <person name="Pitluck S."/>
            <person name="Peters L."/>
            <person name="Kyrpides N."/>
            <person name="Mavromatis K."/>
            <person name="Ivanova N."/>
            <person name="Mikhailova N."/>
            <person name="Chertkov O."/>
            <person name="Detter J.C."/>
            <person name="Tapia R."/>
            <person name="Han C."/>
            <person name="Land M."/>
            <person name="Hauser L."/>
            <person name="Markowitz V."/>
            <person name="Cheng J.-F."/>
            <person name="Hugenholtz P."/>
            <person name="Woyke T."/>
            <person name="Wu D."/>
            <person name="Spring S."/>
            <person name="Brambilla E."/>
            <person name="Klenk H.-P."/>
            <person name="Eisen J.A."/>
        </authorList>
    </citation>
    <scope>NUCLEOTIDE SEQUENCE [LARGE SCALE GENOMIC DNA]</scope>
    <source>
        <strain evidence="13 14">DSM 13497</strain>
    </source>
</reference>
<dbReference type="SUPFAM" id="SSF52343">
    <property type="entry name" value="Ferredoxin reductase-like, C-terminal NADP-linked domain"/>
    <property type="match status" value="1"/>
</dbReference>
<dbReference type="EMBL" id="CM001402">
    <property type="protein sequence ID" value="EHO40002.1"/>
    <property type="molecule type" value="Genomic_DNA"/>
</dbReference>
<dbReference type="Gene3D" id="2.40.30.10">
    <property type="entry name" value="Translation factors"/>
    <property type="match status" value="1"/>
</dbReference>
<dbReference type="PIRSF" id="PIRSF006816">
    <property type="entry name" value="Cyc3_hyd_g"/>
    <property type="match status" value="1"/>
</dbReference>
<feature type="binding site" evidence="11">
    <location>
        <position position="218"/>
    </location>
    <ligand>
        <name>[2Fe-2S] cluster</name>
        <dbReference type="ChEBI" id="CHEBI:190135"/>
    </ligand>
</feature>
<sequence length="264" mass="29093">MSDLMQTFPILKIVEHGPGVKSFYFERMMDARAGQFVNVWLPGVDEKPYSVSALDDDWLEISVKAYGPFSSAMMELQVGDRLGIRGPFGRSFTHHDNALLIGGGIGIAPLRILAHELNARGLRFVSLLGAATAHELIFLEDFKKRSSNCYVTTDDGSAGKKGLVTDDLMDIIKNEKIEFVYAAGPEVMFVKVKELIDPPGIPYEFCMERYMKCGIGICGQCVLDDSGVRLCVEGPVLNQNDLKEVTELGKIHRDASGRRVLTSG</sequence>
<dbReference type="NCBIfam" id="NF000796">
    <property type="entry name" value="PRK00054.1-1"/>
    <property type="match status" value="1"/>
</dbReference>
<organism evidence="13 14">
    <name type="scientific">Caldithrix abyssi DSM 13497</name>
    <dbReference type="NCBI Taxonomy" id="880073"/>
    <lineage>
        <taxon>Bacteria</taxon>
        <taxon>Pseudomonadati</taxon>
        <taxon>Calditrichota</taxon>
        <taxon>Calditrichia</taxon>
        <taxon>Calditrichales</taxon>
        <taxon>Calditrichaceae</taxon>
        <taxon>Caldithrix</taxon>
    </lineage>
</organism>
<feature type="binding site" evidence="11">
    <location>
        <position position="231"/>
    </location>
    <ligand>
        <name>[2Fe-2S] cluster</name>
        <dbReference type="ChEBI" id="CHEBI:190135"/>
    </ligand>
</feature>
<dbReference type="PRINTS" id="PR00410">
    <property type="entry name" value="PHEHYDRXLASE"/>
</dbReference>